<dbReference type="GO" id="GO:0016020">
    <property type="term" value="C:membrane"/>
    <property type="evidence" value="ECO:0007669"/>
    <property type="project" value="UniProtKB-SubCell"/>
</dbReference>
<keyword evidence="12" id="KW-0472">Membrane</keyword>
<keyword evidence="4" id="KW-0433">Leucine-rich repeat</keyword>
<dbReference type="Pfam" id="PF07714">
    <property type="entry name" value="PK_Tyr_Ser-Thr"/>
    <property type="match status" value="1"/>
</dbReference>
<evidence type="ECO:0000256" key="8">
    <source>
        <dbReference type="ARBA" id="ARBA00022741"/>
    </source>
</evidence>
<keyword evidence="11" id="KW-1133">Transmembrane helix</keyword>
<evidence type="ECO:0000256" key="2">
    <source>
        <dbReference type="ARBA" id="ARBA00012513"/>
    </source>
</evidence>
<evidence type="ECO:0000256" key="1">
    <source>
        <dbReference type="ARBA" id="ARBA00004370"/>
    </source>
</evidence>
<dbReference type="PROSITE" id="PS50011">
    <property type="entry name" value="PROTEIN_KINASE_DOM"/>
    <property type="match status" value="1"/>
</dbReference>
<dbReference type="InterPro" id="IPR000719">
    <property type="entry name" value="Prot_kinase_dom"/>
</dbReference>
<evidence type="ECO:0000256" key="7">
    <source>
        <dbReference type="ARBA" id="ARBA00022737"/>
    </source>
</evidence>
<keyword evidence="3" id="KW-0723">Serine/threonine-protein kinase</keyword>
<keyword evidence="5" id="KW-0808">Transferase</keyword>
<keyword evidence="7" id="KW-0677">Repeat</keyword>
<dbReference type="InterPro" id="IPR011009">
    <property type="entry name" value="Kinase-like_dom_sf"/>
</dbReference>
<keyword evidence="9" id="KW-0418">Kinase</keyword>
<dbReference type="Gene3D" id="1.10.510.10">
    <property type="entry name" value="Transferase(Phosphotransferase) domain 1"/>
    <property type="match status" value="1"/>
</dbReference>
<dbReference type="InterPro" id="IPR001611">
    <property type="entry name" value="Leu-rich_rpt"/>
</dbReference>
<protein>
    <recommendedName>
        <fullName evidence="2">non-specific serine/threonine protein kinase</fullName>
        <ecNumber evidence="2">2.7.11.1</ecNumber>
    </recommendedName>
</protein>
<feature type="domain" description="Protein kinase" evidence="15">
    <location>
        <begin position="220"/>
        <end position="396"/>
    </location>
</feature>
<evidence type="ECO:0000256" key="9">
    <source>
        <dbReference type="ARBA" id="ARBA00022777"/>
    </source>
</evidence>
<dbReference type="FunFam" id="3.30.200.20:FF:000652">
    <property type="entry name" value="probably inactive leucine-rich repeat receptor-like protein kinase At5g06940"/>
    <property type="match status" value="1"/>
</dbReference>
<dbReference type="Pfam" id="PF00560">
    <property type="entry name" value="LRR_1"/>
    <property type="match status" value="2"/>
</dbReference>
<dbReference type="PANTHER" id="PTHR48005">
    <property type="entry name" value="LEUCINE RICH REPEAT KINASE 2"/>
    <property type="match status" value="1"/>
</dbReference>
<dbReference type="FunFam" id="3.80.10.10:FF:001333">
    <property type="entry name" value="LRR receptor-like serine/threonine-protein kinase EFR"/>
    <property type="match status" value="1"/>
</dbReference>
<keyword evidence="10" id="KW-0067">ATP-binding</keyword>
<evidence type="ECO:0000259" key="15">
    <source>
        <dbReference type="PROSITE" id="PS50011"/>
    </source>
</evidence>
<evidence type="ECO:0000256" key="10">
    <source>
        <dbReference type="ARBA" id="ARBA00022840"/>
    </source>
</evidence>
<dbReference type="GO" id="GO:0004674">
    <property type="term" value="F:protein serine/threonine kinase activity"/>
    <property type="evidence" value="ECO:0007669"/>
    <property type="project" value="UniProtKB-KW"/>
</dbReference>
<gene>
    <name evidence="16" type="ORF">CURHAP_LOCUS44473</name>
</gene>
<evidence type="ECO:0000256" key="5">
    <source>
        <dbReference type="ARBA" id="ARBA00022679"/>
    </source>
</evidence>
<evidence type="ECO:0000256" key="13">
    <source>
        <dbReference type="ARBA" id="ARBA00047899"/>
    </source>
</evidence>
<evidence type="ECO:0000313" key="16">
    <source>
        <dbReference type="EMBL" id="CAB4286775.1"/>
    </source>
</evidence>
<dbReference type="SUPFAM" id="SSF56112">
    <property type="entry name" value="Protein kinase-like (PK-like)"/>
    <property type="match status" value="1"/>
</dbReference>
<evidence type="ECO:0000256" key="12">
    <source>
        <dbReference type="ARBA" id="ARBA00023136"/>
    </source>
</evidence>
<evidence type="ECO:0000256" key="3">
    <source>
        <dbReference type="ARBA" id="ARBA00022527"/>
    </source>
</evidence>
<reference evidence="16 17" key="1">
    <citation type="submission" date="2020-05" db="EMBL/GenBank/DDBJ databases">
        <authorList>
            <person name="Campoy J."/>
            <person name="Schneeberger K."/>
            <person name="Spophaly S."/>
        </authorList>
    </citation>
    <scope>NUCLEOTIDE SEQUENCE [LARGE SCALE GENOMIC DNA]</scope>
    <source>
        <strain evidence="16">PruArmRojPasFocal</strain>
    </source>
</reference>
<evidence type="ECO:0000256" key="4">
    <source>
        <dbReference type="ARBA" id="ARBA00022614"/>
    </source>
</evidence>
<keyword evidence="8" id="KW-0547">Nucleotide-binding</keyword>
<dbReference type="GO" id="GO:0005524">
    <property type="term" value="F:ATP binding"/>
    <property type="evidence" value="ECO:0007669"/>
    <property type="project" value="UniProtKB-KW"/>
</dbReference>
<dbReference type="SUPFAM" id="SSF52058">
    <property type="entry name" value="L domain-like"/>
    <property type="match status" value="1"/>
</dbReference>
<name>A0A6J5VH05_PRUAR</name>
<comment type="catalytic activity">
    <reaction evidence="13">
        <text>L-threonyl-[protein] + ATP = O-phospho-L-threonyl-[protein] + ADP + H(+)</text>
        <dbReference type="Rhea" id="RHEA:46608"/>
        <dbReference type="Rhea" id="RHEA-COMP:11060"/>
        <dbReference type="Rhea" id="RHEA-COMP:11605"/>
        <dbReference type="ChEBI" id="CHEBI:15378"/>
        <dbReference type="ChEBI" id="CHEBI:30013"/>
        <dbReference type="ChEBI" id="CHEBI:30616"/>
        <dbReference type="ChEBI" id="CHEBI:61977"/>
        <dbReference type="ChEBI" id="CHEBI:456216"/>
        <dbReference type="EC" id="2.7.11.1"/>
    </reaction>
</comment>
<evidence type="ECO:0000256" key="11">
    <source>
        <dbReference type="ARBA" id="ARBA00022989"/>
    </source>
</evidence>
<sequence length="396" mass="43990">MAAQLEQVQIDNNSFSSKIPQGLGLVKSLYRFSASLNGLYGELPPNFCDSPVMSIVNLSHNSLSGRIPEVKKCRKLVSLSLAGNSHNGNIPSSLGELPVLTYLDLSDNKLTGPIPQALQNLKLALFNVSSNQLSGRVPYSLISGLPASFLQGNLTFVVQDYSILVLMTKPKTPFCCWNFHCCWWVYRISSISQAENPSWHLAVGFFTLRVTEHDLVMGMDEKSAAGSAGVFGRVYIVSLPSGELVAVKKLVNFGVQSSKALKAEIKTLAKIRHKNVVKVLGFCHSDDSIFLIYEFLQKGSLGDLISRPDFNLQWNVRLRIAIGVAQGLGYLHKDYVPHLLHRNVKSKNILLDADFNPKLADLLLTELWEKSCLSVKLWLRNLLYPVTMRQEVEGME</sequence>
<evidence type="ECO:0000256" key="6">
    <source>
        <dbReference type="ARBA" id="ARBA00022692"/>
    </source>
</evidence>
<comment type="catalytic activity">
    <reaction evidence="14">
        <text>L-seryl-[protein] + ATP = O-phospho-L-seryl-[protein] + ADP + H(+)</text>
        <dbReference type="Rhea" id="RHEA:17989"/>
        <dbReference type="Rhea" id="RHEA-COMP:9863"/>
        <dbReference type="Rhea" id="RHEA-COMP:11604"/>
        <dbReference type="ChEBI" id="CHEBI:15378"/>
        <dbReference type="ChEBI" id="CHEBI:29999"/>
        <dbReference type="ChEBI" id="CHEBI:30616"/>
        <dbReference type="ChEBI" id="CHEBI:83421"/>
        <dbReference type="ChEBI" id="CHEBI:456216"/>
        <dbReference type="EC" id="2.7.11.1"/>
    </reaction>
</comment>
<dbReference type="AlphaFoldDB" id="A0A6J5VH05"/>
<organism evidence="16 17">
    <name type="scientific">Prunus armeniaca</name>
    <name type="common">Apricot</name>
    <name type="synonym">Armeniaca vulgaris</name>
    <dbReference type="NCBI Taxonomy" id="36596"/>
    <lineage>
        <taxon>Eukaryota</taxon>
        <taxon>Viridiplantae</taxon>
        <taxon>Streptophyta</taxon>
        <taxon>Embryophyta</taxon>
        <taxon>Tracheophyta</taxon>
        <taxon>Spermatophyta</taxon>
        <taxon>Magnoliopsida</taxon>
        <taxon>eudicotyledons</taxon>
        <taxon>Gunneridae</taxon>
        <taxon>Pentapetalae</taxon>
        <taxon>rosids</taxon>
        <taxon>fabids</taxon>
        <taxon>Rosales</taxon>
        <taxon>Rosaceae</taxon>
        <taxon>Amygdaloideae</taxon>
        <taxon>Amygdaleae</taxon>
        <taxon>Prunus</taxon>
    </lineage>
</organism>
<dbReference type="PANTHER" id="PTHR48005:SF94">
    <property type="entry name" value="PROTEIN KINASE DOMAIN-CONTAINING PROTEIN"/>
    <property type="match status" value="1"/>
</dbReference>
<proteinExistence type="predicted"/>
<dbReference type="InterPro" id="IPR032675">
    <property type="entry name" value="LRR_dom_sf"/>
</dbReference>
<dbReference type="Proteomes" id="UP000507222">
    <property type="component" value="Unassembled WGS sequence"/>
</dbReference>
<dbReference type="InterPro" id="IPR001245">
    <property type="entry name" value="Ser-Thr/Tyr_kinase_cat_dom"/>
</dbReference>
<dbReference type="InterPro" id="IPR051420">
    <property type="entry name" value="Ser_Thr_Kinases_DiverseReg"/>
</dbReference>
<comment type="subcellular location">
    <subcellularLocation>
        <location evidence="1">Membrane</location>
    </subcellularLocation>
</comment>
<dbReference type="Gene3D" id="3.80.10.10">
    <property type="entry name" value="Ribonuclease Inhibitor"/>
    <property type="match status" value="1"/>
</dbReference>
<accession>A0A6J5VH05</accession>
<evidence type="ECO:0000313" key="17">
    <source>
        <dbReference type="Proteomes" id="UP000507222"/>
    </source>
</evidence>
<evidence type="ECO:0000256" key="14">
    <source>
        <dbReference type="ARBA" id="ARBA00048679"/>
    </source>
</evidence>
<keyword evidence="6" id="KW-0812">Transmembrane</keyword>
<dbReference type="EMBL" id="CAEKDK010000007">
    <property type="protein sequence ID" value="CAB4286775.1"/>
    <property type="molecule type" value="Genomic_DNA"/>
</dbReference>
<dbReference type="EC" id="2.7.11.1" evidence="2"/>